<dbReference type="EMBL" id="MH155596">
    <property type="protein sequence ID" value="AWM30231.1"/>
    <property type="molecule type" value="Genomic_DNA"/>
</dbReference>
<organism evidence="3 5">
    <name type="scientific">Staphylococcus caeli</name>
    <dbReference type="NCBI Taxonomy" id="2201815"/>
    <lineage>
        <taxon>Bacteria</taxon>
        <taxon>Bacillati</taxon>
        <taxon>Bacillota</taxon>
        <taxon>Bacilli</taxon>
        <taxon>Bacillales</taxon>
        <taxon>Staphylococcaceae</taxon>
        <taxon>Staphylococcus</taxon>
    </lineage>
</organism>
<dbReference type="EMBL" id="FMPI01000012">
    <property type="protein sequence ID" value="SCT09574.1"/>
    <property type="molecule type" value="Genomic_DNA"/>
</dbReference>
<accession>A0A2U8RLF7</accession>
<reference evidence="2 4" key="2">
    <citation type="submission" date="2016-09" db="EMBL/GenBank/DDBJ databases">
        <authorList>
            <consortium name="Pathogen Informatics"/>
            <person name="Sun Q."/>
            <person name="Inoue M."/>
        </authorList>
    </citation>
    <scope>NUCLEOTIDE SEQUENCE [LARGE SCALE GENOMIC DNA]</scope>
    <source>
        <strain evidence="2 4">82C</strain>
    </source>
</reference>
<evidence type="ECO:0000313" key="2">
    <source>
        <dbReference type="EMBL" id="SCT09574.1"/>
    </source>
</evidence>
<dbReference type="AlphaFoldDB" id="A0A1D4NG00"/>
<keyword evidence="4" id="KW-1185">Reference proteome</keyword>
<dbReference type="EMBL" id="FMPG01000008">
    <property type="protein sequence ID" value="SCT13431.1"/>
    <property type="molecule type" value="Genomic_DNA"/>
</dbReference>
<accession>A0A1D4NG00</accession>
<reference evidence="1" key="3">
    <citation type="submission" date="2018-03" db="EMBL/GenBank/DDBJ databases">
        <title>A novel mecC allotype, mecC3, in a new Staphylococcus species, Staphylococcus caeli.</title>
        <authorList>
            <person name="MacFadyen A.C."/>
            <person name="Harrison E.M."/>
            <person name="Morgan F.J.E."/>
            <person name="Parkhill J."/>
            <person name="Holmes M.A."/>
            <person name="Paterson G.K."/>
        </authorList>
    </citation>
    <scope>NUCLEOTIDE SEQUENCE</scope>
    <source>
        <strain evidence="1">82B</strain>
    </source>
</reference>
<evidence type="ECO:0000313" key="1">
    <source>
        <dbReference type="EMBL" id="AWM30231.1"/>
    </source>
</evidence>
<protein>
    <submittedName>
        <fullName evidence="3">Uncharacterized protein</fullName>
    </submittedName>
</protein>
<dbReference type="Proteomes" id="UP000095768">
    <property type="component" value="Unassembled WGS sequence"/>
</dbReference>
<name>A0A1D4NG00_9STAP</name>
<dbReference type="RefSeq" id="WP_069995903.1">
    <property type="nucleotide sequence ID" value="NZ_FMPG01000008.1"/>
</dbReference>
<reference evidence="3 5" key="1">
    <citation type="submission" date="2016-09" db="EMBL/GenBank/DDBJ databases">
        <authorList>
            <consortium name="Pathogen Informatics"/>
        </authorList>
    </citation>
    <scope>NUCLEOTIDE SEQUENCE [LARGE SCALE GENOMIC DNA]</scope>
    <source>
        <strain evidence="3 5">82B</strain>
    </source>
</reference>
<evidence type="ECO:0000313" key="4">
    <source>
        <dbReference type="Proteomes" id="UP000095412"/>
    </source>
</evidence>
<gene>
    <name evidence="3" type="ORF">SAMEA2297795_01850</name>
    <name evidence="2" type="ORF">SAMEA2297796_01741</name>
    <name evidence="1" type="ORF">SCC82B_00091</name>
</gene>
<dbReference type="Proteomes" id="UP000095412">
    <property type="component" value="Unassembled WGS sequence"/>
</dbReference>
<evidence type="ECO:0000313" key="3">
    <source>
        <dbReference type="EMBL" id="SCT13431.1"/>
    </source>
</evidence>
<proteinExistence type="predicted"/>
<sequence>MEKDIINIIERHRKDIQLSNNQLTIKLKCTPISKKGKELFEVLNYAIRENYILTFGSNEYECYKWQAYYKGENIIEKQLNKYLDNDIELYAVPLSKTNVDIKTNSVDIQKANQVNVFTDSINSINAKKFIYNEELTDTSNTDLLVAINNIENSLNKYKEPNYNDMSVVKQFAKSSSNIASFAVDVITILGVFIK</sequence>
<evidence type="ECO:0000313" key="5">
    <source>
        <dbReference type="Proteomes" id="UP000095768"/>
    </source>
</evidence>